<dbReference type="CDD" id="cd03258">
    <property type="entry name" value="ABC_MetN_methionine_transporter"/>
    <property type="match status" value="1"/>
</dbReference>
<dbReference type="PROSITE" id="PS50893">
    <property type="entry name" value="ABC_TRANSPORTER_2"/>
    <property type="match status" value="1"/>
</dbReference>
<keyword evidence="1" id="KW-0813">Transport</keyword>
<evidence type="ECO:0000256" key="2">
    <source>
        <dbReference type="ARBA" id="ARBA00022475"/>
    </source>
</evidence>
<evidence type="ECO:0000256" key="4">
    <source>
        <dbReference type="ARBA" id="ARBA00022840"/>
    </source>
</evidence>
<dbReference type="Gene3D" id="3.40.50.300">
    <property type="entry name" value="P-loop containing nucleotide triphosphate hydrolases"/>
    <property type="match status" value="1"/>
</dbReference>
<evidence type="ECO:0000313" key="9">
    <source>
        <dbReference type="EMBL" id="GAA0319040.1"/>
    </source>
</evidence>
<dbReference type="InterPro" id="IPR017871">
    <property type="entry name" value="ABC_transporter-like_CS"/>
</dbReference>
<dbReference type="SUPFAM" id="SSF52540">
    <property type="entry name" value="P-loop containing nucleoside triphosphate hydrolases"/>
    <property type="match status" value="1"/>
</dbReference>
<dbReference type="EMBL" id="BAAABV010000028">
    <property type="protein sequence ID" value="GAA0319040.1"/>
    <property type="molecule type" value="Genomic_DNA"/>
</dbReference>
<dbReference type="InterPro" id="IPR050086">
    <property type="entry name" value="MetN_ABC_transporter-like"/>
</dbReference>
<keyword evidence="3" id="KW-0547">Nucleotide-binding</keyword>
<feature type="domain" description="ABC transporter" evidence="8">
    <location>
        <begin position="12"/>
        <end position="248"/>
    </location>
</feature>
<reference evidence="9 10" key="1">
    <citation type="journal article" date="2019" name="Int. J. Syst. Evol. Microbiol.">
        <title>The Global Catalogue of Microorganisms (GCM) 10K type strain sequencing project: providing services to taxonomists for standard genome sequencing and annotation.</title>
        <authorList>
            <consortium name="The Broad Institute Genomics Platform"/>
            <consortium name="The Broad Institute Genome Sequencing Center for Infectious Disease"/>
            <person name="Wu L."/>
            <person name="Ma J."/>
        </authorList>
    </citation>
    <scope>NUCLEOTIDE SEQUENCE [LARGE SCALE GENOMIC DNA]</scope>
    <source>
        <strain evidence="9 10">JCM 4505</strain>
    </source>
</reference>
<evidence type="ECO:0000256" key="5">
    <source>
        <dbReference type="ARBA" id="ARBA00022967"/>
    </source>
</evidence>
<dbReference type="InterPro" id="IPR041701">
    <property type="entry name" value="MetN_ABC"/>
</dbReference>
<dbReference type="InterPro" id="IPR003593">
    <property type="entry name" value="AAA+_ATPase"/>
</dbReference>
<keyword evidence="5" id="KW-1278">Translocase</keyword>
<evidence type="ECO:0000313" key="10">
    <source>
        <dbReference type="Proteomes" id="UP001501867"/>
    </source>
</evidence>
<gene>
    <name evidence="9" type="ORF">GCM10010302_67730</name>
</gene>
<organism evidence="9 10">
    <name type="scientific">Streptomyces polychromogenes</name>
    <dbReference type="NCBI Taxonomy" id="67342"/>
    <lineage>
        <taxon>Bacteria</taxon>
        <taxon>Bacillati</taxon>
        <taxon>Actinomycetota</taxon>
        <taxon>Actinomycetes</taxon>
        <taxon>Kitasatosporales</taxon>
        <taxon>Streptomycetaceae</taxon>
        <taxon>Streptomyces</taxon>
    </lineage>
</organism>
<dbReference type="PROSITE" id="PS00211">
    <property type="entry name" value="ABC_TRANSPORTER_1"/>
    <property type="match status" value="1"/>
</dbReference>
<evidence type="ECO:0000256" key="3">
    <source>
        <dbReference type="ARBA" id="ARBA00022741"/>
    </source>
</evidence>
<keyword evidence="10" id="KW-1185">Reference proteome</keyword>
<dbReference type="GO" id="GO:0005524">
    <property type="term" value="F:ATP binding"/>
    <property type="evidence" value="ECO:0007669"/>
    <property type="project" value="UniProtKB-KW"/>
</dbReference>
<protein>
    <submittedName>
        <fullName evidence="9">Methionine ABC transporter ATP-binding protein</fullName>
    </submittedName>
</protein>
<evidence type="ECO:0000256" key="7">
    <source>
        <dbReference type="ARBA" id="ARBA00023136"/>
    </source>
</evidence>
<dbReference type="InterPro" id="IPR027417">
    <property type="entry name" value="P-loop_NTPase"/>
</dbReference>
<dbReference type="InterPro" id="IPR045865">
    <property type="entry name" value="ACT-like_dom_sf"/>
</dbReference>
<dbReference type="SMART" id="SM00382">
    <property type="entry name" value="AAA"/>
    <property type="match status" value="1"/>
</dbReference>
<dbReference type="Pfam" id="PF09383">
    <property type="entry name" value="NIL"/>
    <property type="match status" value="1"/>
</dbReference>
<keyword evidence="4 9" id="KW-0067">ATP-binding</keyword>
<dbReference type="PANTHER" id="PTHR43166">
    <property type="entry name" value="AMINO ACID IMPORT ATP-BINDING PROTEIN"/>
    <property type="match status" value="1"/>
</dbReference>
<dbReference type="Pfam" id="PF00005">
    <property type="entry name" value="ABC_tran"/>
    <property type="match status" value="1"/>
</dbReference>
<keyword evidence="2" id="KW-1003">Cell membrane</keyword>
<dbReference type="Proteomes" id="UP001501867">
    <property type="component" value="Unassembled WGS sequence"/>
</dbReference>
<comment type="caution">
    <text evidence="9">The sequence shown here is derived from an EMBL/GenBank/DDBJ whole genome shotgun (WGS) entry which is preliminary data.</text>
</comment>
<evidence type="ECO:0000256" key="6">
    <source>
        <dbReference type="ARBA" id="ARBA00022970"/>
    </source>
</evidence>
<dbReference type="Gene3D" id="3.30.70.260">
    <property type="match status" value="1"/>
</dbReference>
<sequence>MTTPATPAHPVVELREVRKEFPGGSVAVDGVSLTVAAGTVFGVVGHSGAGKSTLLRLVNGLEEPTSGSVLLDGRDLAALGERGLRPVRREIGMVFQQFNLFRSRTVLGNVLYPLRLAGLDRAAARARAEETLAFVGLSGHGGRYPEQLSGGQRQRVGIARALATRPKVLLCDEATSALDPQTTGEVLALLRRVNRELGVTILLITHEMEVVRGLCDRVAVMEDGRVVESGEVYDVFARPRHPTTAAFVRSALHSAPQGPLLERLRERHPGRLVTVPVVDGAPAMDALAPLLRGHGVDFAFVHGGVGEVRGRPLGSVTLELRGEEAAVEAVAAGLAAASGTSAAPAASGTSAASVTSIASVAKAGGVR</sequence>
<name>A0ABN0VWF2_9ACTN</name>
<keyword evidence="7" id="KW-0472">Membrane</keyword>
<dbReference type="RefSeq" id="WP_425580321.1">
    <property type="nucleotide sequence ID" value="NZ_BAAABV010000028.1"/>
</dbReference>
<dbReference type="InterPro" id="IPR018449">
    <property type="entry name" value="NIL_domain"/>
</dbReference>
<accession>A0ABN0VWF2</accession>
<dbReference type="InterPro" id="IPR003439">
    <property type="entry name" value="ABC_transporter-like_ATP-bd"/>
</dbReference>
<evidence type="ECO:0000256" key="1">
    <source>
        <dbReference type="ARBA" id="ARBA00022448"/>
    </source>
</evidence>
<dbReference type="SUPFAM" id="SSF55021">
    <property type="entry name" value="ACT-like"/>
    <property type="match status" value="1"/>
</dbReference>
<proteinExistence type="predicted"/>
<dbReference type="PANTHER" id="PTHR43166:SF30">
    <property type="entry name" value="METHIONINE IMPORT ATP-BINDING PROTEIN METN"/>
    <property type="match status" value="1"/>
</dbReference>
<keyword evidence="6" id="KW-0029">Amino-acid transport</keyword>
<evidence type="ECO:0000259" key="8">
    <source>
        <dbReference type="PROSITE" id="PS50893"/>
    </source>
</evidence>